<gene>
    <name evidence="2" type="ORF">DWY11_04410</name>
</gene>
<proteinExistence type="predicted"/>
<dbReference type="EMBL" id="QRVA01000006">
    <property type="protein sequence ID" value="RGS18032.1"/>
    <property type="molecule type" value="Genomic_DNA"/>
</dbReference>
<feature type="transmembrane region" description="Helical" evidence="1">
    <location>
        <begin position="212"/>
        <end position="230"/>
    </location>
</feature>
<sequence>MQYINATIELLKTYSSSKRMKELLALAIWFKMQHSNSVIWNVTEYKLRKGLRIGKVKAERLIRDMKDSDLFTIDGNKVVVSSFRDHTTKWTRKNKEYHGAMVCKFEVKEYTMKELYNLINEKLFVYPICAAEHKDCCMKASDDGKVGAKGKAITIGQFKKAINMSSGAVSKLKKKLIGEGKISSTLAEKHSFDVRNEEETKRTLKRTGKKKADFIVGTLGFIVLACSYSITDRMVSDGFRHLIYGKQNEKVIQKDMSFGGIPDGFFC</sequence>
<dbReference type="AlphaFoldDB" id="A0A3E5E2J8"/>
<comment type="caution">
    <text evidence="2">The sequence shown here is derived from an EMBL/GenBank/DDBJ whole genome shotgun (WGS) entry which is preliminary data.</text>
</comment>
<keyword evidence="1" id="KW-0812">Transmembrane</keyword>
<evidence type="ECO:0000313" key="2">
    <source>
        <dbReference type="EMBL" id="RGS18032.1"/>
    </source>
</evidence>
<reference evidence="2 3" key="1">
    <citation type="submission" date="2018-08" db="EMBL/GenBank/DDBJ databases">
        <title>A genome reference for cultivated species of the human gut microbiota.</title>
        <authorList>
            <person name="Zou Y."/>
            <person name="Xue W."/>
            <person name="Luo G."/>
        </authorList>
    </citation>
    <scope>NUCLEOTIDE SEQUENCE [LARGE SCALE GENOMIC DNA]</scope>
    <source>
        <strain evidence="2 3">AF24-12</strain>
    </source>
</reference>
<accession>A0A3E5E2J8</accession>
<evidence type="ECO:0000256" key="1">
    <source>
        <dbReference type="SAM" id="Phobius"/>
    </source>
</evidence>
<protein>
    <submittedName>
        <fullName evidence="2">Uncharacterized protein</fullName>
    </submittedName>
</protein>
<name>A0A3E5E2J8_9BACT</name>
<evidence type="ECO:0000313" key="3">
    <source>
        <dbReference type="Proteomes" id="UP000283872"/>
    </source>
</evidence>
<dbReference type="Proteomes" id="UP000283872">
    <property type="component" value="Unassembled WGS sequence"/>
</dbReference>
<keyword evidence="1" id="KW-1133">Transmembrane helix</keyword>
<organism evidence="2 3">
    <name type="scientific">Segatella copri</name>
    <dbReference type="NCBI Taxonomy" id="165179"/>
    <lineage>
        <taxon>Bacteria</taxon>
        <taxon>Pseudomonadati</taxon>
        <taxon>Bacteroidota</taxon>
        <taxon>Bacteroidia</taxon>
        <taxon>Bacteroidales</taxon>
        <taxon>Prevotellaceae</taxon>
        <taxon>Segatella</taxon>
    </lineage>
</organism>
<keyword evidence="1" id="KW-0472">Membrane</keyword>